<dbReference type="Proteomes" id="UP000267128">
    <property type="component" value="Unassembled WGS sequence"/>
</dbReference>
<gene>
    <name evidence="2" type="ORF">EFK50_01780</name>
</gene>
<keyword evidence="1" id="KW-0812">Transmembrane</keyword>
<dbReference type="OrthoDB" id="4773974at2"/>
<keyword evidence="1" id="KW-0472">Membrane</keyword>
<dbReference type="AlphaFoldDB" id="A0A3N0CR41"/>
<feature type="transmembrane region" description="Helical" evidence="1">
    <location>
        <begin position="97"/>
        <end position="116"/>
    </location>
</feature>
<dbReference type="EMBL" id="RJSE01000002">
    <property type="protein sequence ID" value="RNL65799.1"/>
    <property type="molecule type" value="Genomic_DNA"/>
</dbReference>
<comment type="caution">
    <text evidence="2">The sequence shown here is derived from an EMBL/GenBank/DDBJ whole genome shotgun (WGS) entry which is preliminary data.</text>
</comment>
<reference evidence="2 3" key="1">
    <citation type="submission" date="2018-11" db="EMBL/GenBank/DDBJ databases">
        <authorList>
            <person name="Li F."/>
        </authorList>
    </citation>
    <scope>NUCLEOTIDE SEQUENCE [LARGE SCALE GENOMIC DNA]</scope>
    <source>
        <strain evidence="2 3">Gsoil 097</strain>
    </source>
</reference>
<protein>
    <recommendedName>
        <fullName evidence="4">DUF4267 domain-containing protein</fullName>
    </recommendedName>
</protein>
<keyword evidence="3" id="KW-1185">Reference proteome</keyword>
<evidence type="ECO:0000313" key="3">
    <source>
        <dbReference type="Proteomes" id="UP000267128"/>
    </source>
</evidence>
<evidence type="ECO:0000313" key="2">
    <source>
        <dbReference type="EMBL" id="RNL65799.1"/>
    </source>
</evidence>
<name>A0A3N0CR41_9ACTN</name>
<proteinExistence type="predicted"/>
<sequence length="119" mass="12044">MNPVTGLALGRIVIGVGALAAPDLASKVFRLDGENNKQLPYMTRMFASREIVLGAVTLASKGKARRQLVAVGIAVDGADAFAGYDAMRSGAVTNQTGIGLVAPAVGAMIAGAIGLFSRG</sequence>
<evidence type="ECO:0000256" key="1">
    <source>
        <dbReference type="SAM" id="Phobius"/>
    </source>
</evidence>
<keyword evidence="1" id="KW-1133">Transmembrane helix</keyword>
<organism evidence="2 3">
    <name type="scientific">Nocardioides marmoriginsengisoli</name>
    <dbReference type="NCBI Taxonomy" id="661483"/>
    <lineage>
        <taxon>Bacteria</taxon>
        <taxon>Bacillati</taxon>
        <taxon>Actinomycetota</taxon>
        <taxon>Actinomycetes</taxon>
        <taxon>Propionibacteriales</taxon>
        <taxon>Nocardioidaceae</taxon>
        <taxon>Nocardioides</taxon>
    </lineage>
</organism>
<dbReference type="RefSeq" id="WP_123225838.1">
    <property type="nucleotide sequence ID" value="NZ_RJSE01000002.1"/>
</dbReference>
<accession>A0A3N0CR41</accession>
<evidence type="ECO:0008006" key="4">
    <source>
        <dbReference type="Google" id="ProtNLM"/>
    </source>
</evidence>